<proteinExistence type="predicted"/>
<dbReference type="Proteomes" id="UP001172101">
    <property type="component" value="Unassembled WGS sequence"/>
</dbReference>
<feature type="region of interest" description="Disordered" evidence="1">
    <location>
        <begin position="116"/>
        <end position="135"/>
    </location>
</feature>
<name>A0AA40DQP8_9PEZI</name>
<keyword evidence="3" id="KW-1185">Reference proteome</keyword>
<reference evidence="2" key="1">
    <citation type="submission" date="2023-06" db="EMBL/GenBank/DDBJ databases">
        <title>Genome-scale phylogeny and comparative genomics of the fungal order Sordariales.</title>
        <authorList>
            <consortium name="Lawrence Berkeley National Laboratory"/>
            <person name="Hensen N."/>
            <person name="Bonometti L."/>
            <person name="Westerberg I."/>
            <person name="Brannstrom I.O."/>
            <person name="Guillou S."/>
            <person name="Cros-Aarteil S."/>
            <person name="Calhoun S."/>
            <person name="Haridas S."/>
            <person name="Kuo A."/>
            <person name="Mondo S."/>
            <person name="Pangilinan J."/>
            <person name="Riley R."/>
            <person name="LaButti K."/>
            <person name="Andreopoulos B."/>
            <person name="Lipzen A."/>
            <person name="Chen C."/>
            <person name="Yanf M."/>
            <person name="Daum C."/>
            <person name="Ng V."/>
            <person name="Clum A."/>
            <person name="Steindorff A."/>
            <person name="Ohm R."/>
            <person name="Martin F."/>
            <person name="Silar P."/>
            <person name="Natvig D."/>
            <person name="Lalanne C."/>
            <person name="Gautier V."/>
            <person name="Ament-velasquez S.L."/>
            <person name="Kruys A."/>
            <person name="Hutchinson M.I."/>
            <person name="Powell A.J."/>
            <person name="Barry K."/>
            <person name="Miller A.N."/>
            <person name="Grigoriev I.V."/>
            <person name="Debuchy R."/>
            <person name="Gladieux P."/>
            <person name="Thoren M.H."/>
            <person name="Johannesson H."/>
        </authorList>
    </citation>
    <scope>NUCLEOTIDE SEQUENCE</scope>
    <source>
        <strain evidence="2">SMH2392-1A</strain>
    </source>
</reference>
<evidence type="ECO:0000313" key="2">
    <source>
        <dbReference type="EMBL" id="KAK0709956.1"/>
    </source>
</evidence>
<dbReference type="EMBL" id="JAUIRO010000006">
    <property type="protein sequence ID" value="KAK0709956.1"/>
    <property type="molecule type" value="Genomic_DNA"/>
</dbReference>
<dbReference type="AlphaFoldDB" id="A0AA40DQP8"/>
<protein>
    <submittedName>
        <fullName evidence="2">Uncharacterized protein</fullName>
    </submittedName>
</protein>
<feature type="compositionally biased region" description="Low complexity" evidence="1">
    <location>
        <begin position="190"/>
        <end position="203"/>
    </location>
</feature>
<dbReference type="GeneID" id="85329176"/>
<dbReference type="RefSeq" id="XP_060293260.1">
    <property type="nucleotide sequence ID" value="XM_060445906.1"/>
</dbReference>
<evidence type="ECO:0000313" key="3">
    <source>
        <dbReference type="Proteomes" id="UP001172101"/>
    </source>
</evidence>
<accession>A0AA40DQP8</accession>
<sequence length="448" mass="44708">MGINQSNPTCAANSCLSQVIGTAGGENLSNGFAQYLNCVQTYGSAQHETQTLPPLATYHSTYYVTVSTTDVVVEDSTSVATIYTTTTSHDQTITTTTATTTTNVGTVFTTTTTTAAPMMGAKKHRKKRGACKATSTASSAAPSSVVSSAVSSSAVSSAASSSAKSSAASSSAVSSATSSAASSAAPASSIASSSAPASSATSVEPTGPVAAATKCPSVEAYSSACSCIYAASDATQTFTSQQPDVTIWATETVTVGVPSVSTNLVANTDTVTVVVPATTTSTSTVNTDAKTTTTATTTTTTTQPGAAVTQYLVINSGPHSGRYLINVGGKLKVNLASTSSTGAQALVIPAEGAPAAQLMVPGTTPQIRLYAYGGDIISDLYLETNAMVATNGHFIGTCKTNNGGIVTCASTAAGHSNVYDCGSIGLYFAVTNPAPSSCVPATFKIVSV</sequence>
<comment type="caution">
    <text evidence="2">The sequence shown here is derived from an EMBL/GenBank/DDBJ whole genome shotgun (WGS) entry which is preliminary data.</text>
</comment>
<feature type="compositionally biased region" description="Basic residues" evidence="1">
    <location>
        <begin position="121"/>
        <end position="130"/>
    </location>
</feature>
<organism evidence="2 3">
    <name type="scientific">Lasiosphaeria miniovina</name>
    <dbReference type="NCBI Taxonomy" id="1954250"/>
    <lineage>
        <taxon>Eukaryota</taxon>
        <taxon>Fungi</taxon>
        <taxon>Dikarya</taxon>
        <taxon>Ascomycota</taxon>
        <taxon>Pezizomycotina</taxon>
        <taxon>Sordariomycetes</taxon>
        <taxon>Sordariomycetidae</taxon>
        <taxon>Sordariales</taxon>
        <taxon>Lasiosphaeriaceae</taxon>
        <taxon>Lasiosphaeria</taxon>
    </lineage>
</organism>
<feature type="region of interest" description="Disordered" evidence="1">
    <location>
        <begin position="190"/>
        <end position="209"/>
    </location>
</feature>
<evidence type="ECO:0000256" key="1">
    <source>
        <dbReference type="SAM" id="MobiDB-lite"/>
    </source>
</evidence>
<gene>
    <name evidence="2" type="ORF">B0T26DRAFT_755084</name>
</gene>